<keyword evidence="2" id="KW-0479">Metal-binding</keyword>
<dbReference type="SMART" id="SM00249">
    <property type="entry name" value="PHD"/>
    <property type="match status" value="2"/>
</dbReference>
<dbReference type="InterPro" id="IPR011011">
    <property type="entry name" value="Znf_FYVE_PHD"/>
</dbReference>
<dbReference type="GO" id="GO:0000977">
    <property type="term" value="F:RNA polymerase II transcription regulatory region sequence-specific DNA binding"/>
    <property type="evidence" value="ECO:0007669"/>
    <property type="project" value="TreeGrafter"/>
</dbReference>
<feature type="domain" description="PHD-type" evidence="8">
    <location>
        <begin position="669"/>
        <end position="714"/>
    </location>
</feature>
<dbReference type="Gene3D" id="3.40.630.30">
    <property type="match status" value="1"/>
</dbReference>
<dbReference type="InterPro" id="IPR032308">
    <property type="entry name" value="TDBD"/>
</dbReference>
<organism evidence="9 10">
    <name type="scientific">Cuscuta australis</name>
    <dbReference type="NCBI Taxonomy" id="267555"/>
    <lineage>
        <taxon>Eukaryota</taxon>
        <taxon>Viridiplantae</taxon>
        <taxon>Streptophyta</taxon>
        <taxon>Embryophyta</taxon>
        <taxon>Tracheophyta</taxon>
        <taxon>Spermatophyta</taxon>
        <taxon>Magnoliopsida</taxon>
        <taxon>eudicotyledons</taxon>
        <taxon>Gunneridae</taxon>
        <taxon>Pentapetalae</taxon>
        <taxon>asterids</taxon>
        <taxon>lamiids</taxon>
        <taxon>Solanales</taxon>
        <taxon>Convolvulaceae</taxon>
        <taxon>Cuscuteae</taxon>
        <taxon>Cuscuta</taxon>
        <taxon>Cuscuta subgen. Grammica</taxon>
        <taxon>Cuscuta sect. Cleistogrammica</taxon>
    </lineage>
</organism>
<gene>
    <name evidence="9" type="ORF">DM860_001110</name>
</gene>
<dbReference type="Gene3D" id="3.30.40.10">
    <property type="entry name" value="Zinc/RING finger domain, C3HC4 (zinc finger)"/>
    <property type="match status" value="2"/>
</dbReference>
<dbReference type="GO" id="GO:0003682">
    <property type="term" value="F:chromatin binding"/>
    <property type="evidence" value="ECO:0007669"/>
    <property type="project" value="TreeGrafter"/>
</dbReference>
<dbReference type="PANTHER" id="PTHR47025">
    <property type="entry name" value="AUTOIMMUNE REGULATOR"/>
    <property type="match status" value="1"/>
</dbReference>
<dbReference type="EMBL" id="NQVE01000097">
    <property type="protein sequence ID" value="RAL48790.1"/>
    <property type="molecule type" value="Genomic_DNA"/>
</dbReference>
<evidence type="ECO:0000259" key="8">
    <source>
        <dbReference type="PROSITE" id="PS50016"/>
    </source>
</evidence>
<dbReference type="GO" id="GO:0008270">
    <property type="term" value="F:zinc ion binding"/>
    <property type="evidence" value="ECO:0007669"/>
    <property type="project" value="UniProtKB-KW"/>
</dbReference>
<keyword evidence="5" id="KW-0539">Nucleus</keyword>
<comment type="subcellular location">
    <subcellularLocation>
        <location evidence="1">Nucleus</location>
    </subcellularLocation>
</comment>
<dbReference type="SUPFAM" id="SSF55729">
    <property type="entry name" value="Acyl-CoA N-acyltransferases (Nat)"/>
    <property type="match status" value="1"/>
</dbReference>
<dbReference type="InterPro" id="IPR016181">
    <property type="entry name" value="Acyl_CoA_acyltransferase"/>
</dbReference>
<dbReference type="InterPro" id="IPR019787">
    <property type="entry name" value="Znf_PHD-finger"/>
</dbReference>
<evidence type="ECO:0000256" key="2">
    <source>
        <dbReference type="ARBA" id="ARBA00022723"/>
    </source>
</evidence>
<dbReference type="GO" id="GO:0005634">
    <property type="term" value="C:nucleus"/>
    <property type="evidence" value="ECO:0007669"/>
    <property type="project" value="UniProtKB-SubCell"/>
</dbReference>
<dbReference type="GO" id="GO:0045944">
    <property type="term" value="P:positive regulation of transcription by RNA polymerase II"/>
    <property type="evidence" value="ECO:0007669"/>
    <property type="project" value="TreeGrafter"/>
</dbReference>
<protein>
    <recommendedName>
        <fullName evidence="8">PHD-type domain-containing protein</fullName>
    </recommendedName>
</protein>
<dbReference type="FunFam" id="3.30.40.10:FF:000494">
    <property type="entry name" value="Acyl-CoA N-acyltransferase with RING/FYVE/PHD-type zinc finger domain"/>
    <property type="match status" value="1"/>
</dbReference>
<evidence type="ECO:0000313" key="9">
    <source>
        <dbReference type="EMBL" id="RAL48790.1"/>
    </source>
</evidence>
<dbReference type="Proteomes" id="UP000249390">
    <property type="component" value="Unassembled WGS sequence"/>
</dbReference>
<keyword evidence="10" id="KW-1185">Reference proteome</keyword>
<dbReference type="InterPro" id="IPR013083">
    <property type="entry name" value="Znf_RING/FYVE/PHD"/>
</dbReference>
<evidence type="ECO:0000313" key="10">
    <source>
        <dbReference type="Proteomes" id="UP000249390"/>
    </source>
</evidence>
<proteinExistence type="predicted"/>
<evidence type="ECO:0000256" key="3">
    <source>
        <dbReference type="ARBA" id="ARBA00022771"/>
    </source>
</evidence>
<dbReference type="InterPro" id="IPR001965">
    <property type="entry name" value="Znf_PHD"/>
</dbReference>
<dbReference type="PROSITE" id="PS50016">
    <property type="entry name" value="ZF_PHD_2"/>
    <property type="match status" value="1"/>
</dbReference>
<dbReference type="Pfam" id="PF16135">
    <property type="entry name" value="TDBD"/>
    <property type="match status" value="2"/>
</dbReference>
<evidence type="ECO:0000256" key="7">
    <source>
        <dbReference type="SAM" id="MobiDB-lite"/>
    </source>
</evidence>
<evidence type="ECO:0000256" key="5">
    <source>
        <dbReference type="ARBA" id="ARBA00023242"/>
    </source>
</evidence>
<name>A0A328DU33_9ASTE</name>
<evidence type="ECO:0000256" key="4">
    <source>
        <dbReference type="ARBA" id="ARBA00022833"/>
    </source>
</evidence>
<evidence type="ECO:0000256" key="1">
    <source>
        <dbReference type="ARBA" id="ARBA00004123"/>
    </source>
</evidence>
<dbReference type="InterPro" id="IPR019786">
    <property type="entry name" value="Zinc_finger_PHD-type_CS"/>
</dbReference>
<accession>A0A328DU33</accession>
<dbReference type="Pfam" id="PF23209">
    <property type="entry name" value="IDM1_C"/>
    <property type="match status" value="1"/>
</dbReference>
<dbReference type="InterPro" id="IPR056511">
    <property type="entry name" value="IDM1_C"/>
</dbReference>
<keyword evidence="3 6" id="KW-0863">Zinc-finger</keyword>
<dbReference type="GO" id="GO:0042393">
    <property type="term" value="F:histone binding"/>
    <property type="evidence" value="ECO:0007669"/>
    <property type="project" value="TreeGrafter"/>
</dbReference>
<feature type="region of interest" description="Disordered" evidence="7">
    <location>
        <begin position="505"/>
        <end position="527"/>
    </location>
</feature>
<comment type="caution">
    <text evidence="9">The sequence shown here is derived from an EMBL/GenBank/DDBJ whole genome shotgun (WGS) entry which is preliminary data.</text>
</comment>
<dbReference type="PROSITE" id="PS01359">
    <property type="entry name" value="ZF_PHD_1"/>
    <property type="match status" value="1"/>
</dbReference>
<reference evidence="9 10" key="1">
    <citation type="submission" date="2018-06" db="EMBL/GenBank/DDBJ databases">
        <title>The Genome of Cuscuta australis (Dodder) Provides Insight into the Evolution of Plant Parasitism.</title>
        <authorList>
            <person name="Liu H."/>
        </authorList>
    </citation>
    <scope>NUCLEOTIDE SEQUENCE [LARGE SCALE GENOMIC DNA]</scope>
    <source>
        <strain evidence="10">cv. Yunnan</strain>
        <tissue evidence="9">Vines</tissue>
    </source>
</reference>
<keyword evidence="4" id="KW-0862">Zinc</keyword>
<dbReference type="SUPFAM" id="SSF57903">
    <property type="entry name" value="FYVE/PHD zinc finger"/>
    <property type="match status" value="2"/>
</dbReference>
<dbReference type="PANTHER" id="PTHR47025:SF27">
    <property type="entry name" value="PHD-TYPE DOMAIN-CONTAINING PROTEIN"/>
    <property type="match status" value="1"/>
</dbReference>
<sequence>MPPSLRRCVSSGTPASAAAPTKLEPDAAFEAVPSLGYYSGQTRVFSEHGLGVDNLGGARVEMKRTPLAVCEFSGVRVSGKKGVVVCRRSKRLMNAAETDMGAGLSGLPSDLSECTSGMRPGCENVKSSPLNDYWDGRVAIFGQSGAKGCAGDGKGNAEATRDQEAGNIMSNEGNLVSVSSGECGKMGDKVEVIVKAESTALVNNGAGEVLQRRFTRSSLKRKVEVAPEMGSVDGKGLADDAEVLKAKGGGSTALGSHTERLEIEISKKTHLKQRPNTVRELFRTGLLEGYDVFYKAGKRGVLLRGIIKGVGILCSCEMCKGSIVLSPCKFEIHARKSYKRASQYIFFENGKSLLDLVKECRKCSLETLEETIQSCIGLPCLQESEETNLCQKCKGPLLATSAAKHPLCHLCLIVTRSDAEVGTSEPDEKLNSSASVKVVASSMISTEGRKKRKTSDSVEKLNSSAPVKIVASSAISTKGREKRKVMYLASNGEASLRFSARLLPRQTSQSEISKRRVTRPPDASKSNKFKMKMDGQNLKKFSRSTPAMKFAKSTTSTTHTRVQTKNQWKLTKKDQKMHWMVFEEGGLPDGTEVGYYSHGKRLLVGYKKGFGIFCTCCNTKVTPSQFEAHAGWASRKKPYMFIYTSNGVSLHEFAISLLKDRHSSVKDNDDLCIICADGGKLVLCDGCPRAFHKECACLDSVPSDKWYCKYCENMFQREKFVQYNDNAFAAGRVSGIDPIEQITKRCIRIVENLEEAKVIACVLCRGYDYSGSGFGPNTVILCDQCEKGYHIGCLKKHKVADLKGLPKGKWFCCIDCKRIDSVLQNLLNSEEEKLPNTLLDIVRAKEMSNGVHSIGEIDVRWRLLSGKSTSPEARVLLAEAVSIFHDCFNPIVDSVTGRDFIPSMVYGRRSIRWQDFRGMHCAVLTLNSTVISAAIFRVFGQDCAEIPLVATRIGSQGKGYFQLLFSCIEKLLAFLKVKTCVLPAAYDAMSIWTKKFGFKEISPERLADYRKICWQMVSFNGTSMLEKEVPKCRVIRQDARREM</sequence>
<evidence type="ECO:0000256" key="6">
    <source>
        <dbReference type="PROSITE-ProRule" id="PRU00146"/>
    </source>
</evidence>
<dbReference type="AlphaFoldDB" id="A0A328DU33"/>